<name>A0A6J6NFH7_9ZZZZ</name>
<reference evidence="1" key="1">
    <citation type="submission" date="2020-05" db="EMBL/GenBank/DDBJ databases">
        <authorList>
            <person name="Chiriac C."/>
            <person name="Salcher M."/>
            <person name="Ghai R."/>
            <person name="Kavagutti S V."/>
        </authorList>
    </citation>
    <scope>NUCLEOTIDE SEQUENCE</scope>
</reference>
<organism evidence="1">
    <name type="scientific">freshwater metagenome</name>
    <dbReference type="NCBI Taxonomy" id="449393"/>
    <lineage>
        <taxon>unclassified sequences</taxon>
        <taxon>metagenomes</taxon>
        <taxon>ecological metagenomes</taxon>
    </lineage>
</organism>
<dbReference type="EMBL" id="CAEZXJ010000072">
    <property type="protein sequence ID" value="CAB4685360.1"/>
    <property type="molecule type" value="Genomic_DNA"/>
</dbReference>
<sequence>MTMQNVACPITTVSKPVLIPAPLVNALLRAIPVTTPGNEIGSTTSKEMVSRPKNWYLLTAKASAVPSKSAITVADTPARMLQRIASRTPVFSSALAHHFVVNSLGGQLKVLLLLKELITTTVSGI</sequence>
<proteinExistence type="predicted"/>
<protein>
    <submittedName>
        <fullName evidence="1">Unannotated protein</fullName>
    </submittedName>
</protein>
<dbReference type="AlphaFoldDB" id="A0A6J6NFH7"/>
<accession>A0A6J6NFH7</accession>
<evidence type="ECO:0000313" key="1">
    <source>
        <dbReference type="EMBL" id="CAB4685360.1"/>
    </source>
</evidence>
<gene>
    <name evidence="1" type="ORF">UFOPK2372_00493</name>
</gene>